<feature type="region of interest" description="Disordered" evidence="4">
    <location>
        <begin position="797"/>
        <end position="923"/>
    </location>
</feature>
<feature type="compositionally biased region" description="Polar residues" evidence="4">
    <location>
        <begin position="1223"/>
        <end position="1240"/>
    </location>
</feature>
<keyword evidence="7" id="KW-1185">Reference proteome</keyword>
<dbReference type="PROSITE" id="PS50110">
    <property type="entry name" value="RESPONSE_REGULATORY"/>
    <property type="match status" value="1"/>
</dbReference>
<organism evidence="6 7">
    <name type="scientific">Lentinula raphanica</name>
    <dbReference type="NCBI Taxonomy" id="153919"/>
    <lineage>
        <taxon>Eukaryota</taxon>
        <taxon>Fungi</taxon>
        <taxon>Dikarya</taxon>
        <taxon>Basidiomycota</taxon>
        <taxon>Agaricomycotina</taxon>
        <taxon>Agaricomycetes</taxon>
        <taxon>Agaricomycetidae</taxon>
        <taxon>Agaricales</taxon>
        <taxon>Marasmiineae</taxon>
        <taxon>Omphalotaceae</taxon>
        <taxon>Lentinula</taxon>
    </lineage>
</organism>
<keyword evidence="1 3" id="KW-0597">Phosphoprotein</keyword>
<comment type="caution">
    <text evidence="6">The sequence shown here is derived from an EMBL/GenBank/DDBJ whole genome shotgun (WGS) entry which is preliminary data.</text>
</comment>
<feature type="compositionally biased region" description="Low complexity" evidence="4">
    <location>
        <begin position="1261"/>
        <end position="1281"/>
    </location>
</feature>
<dbReference type="EMBL" id="MU806074">
    <property type="protein sequence ID" value="KAJ3840557.1"/>
    <property type="molecule type" value="Genomic_DNA"/>
</dbReference>
<feature type="region of interest" description="Disordered" evidence="4">
    <location>
        <begin position="680"/>
        <end position="710"/>
    </location>
</feature>
<dbReference type="SUPFAM" id="SSF52172">
    <property type="entry name" value="CheY-like"/>
    <property type="match status" value="1"/>
</dbReference>
<feature type="modified residue" description="4-aspartylphosphate" evidence="3">
    <location>
        <position position="978"/>
    </location>
</feature>
<reference evidence="6" key="1">
    <citation type="submission" date="2022-08" db="EMBL/GenBank/DDBJ databases">
        <authorList>
            <consortium name="DOE Joint Genome Institute"/>
            <person name="Min B."/>
            <person name="Riley R."/>
            <person name="Sierra-Patev S."/>
            <person name="Naranjo-Ortiz M."/>
            <person name="Looney B."/>
            <person name="Konkel Z."/>
            <person name="Slot J.C."/>
            <person name="Sakamoto Y."/>
            <person name="Steenwyk J.L."/>
            <person name="Rokas A."/>
            <person name="Carro J."/>
            <person name="Camarero S."/>
            <person name="Ferreira P."/>
            <person name="Molpeceres G."/>
            <person name="Ruiz-Duenas F.J."/>
            <person name="Serrano A."/>
            <person name="Henrissat B."/>
            <person name="Drula E."/>
            <person name="Hughes K.W."/>
            <person name="Mata J.L."/>
            <person name="Ishikawa N.K."/>
            <person name="Vargas-Isla R."/>
            <person name="Ushijima S."/>
            <person name="Smith C.A."/>
            <person name="Ahrendt S."/>
            <person name="Andreopoulos W."/>
            <person name="He G."/>
            <person name="Labutti K."/>
            <person name="Lipzen A."/>
            <person name="Ng V."/>
            <person name="Sandor L."/>
            <person name="Barry K."/>
            <person name="Martinez A.T."/>
            <person name="Xiao Y."/>
            <person name="Gibbons J.G."/>
            <person name="Terashima K."/>
            <person name="Hibbett D.S."/>
            <person name="Grigoriev I.V."/>
        </authorList>
    </citation>
    <scope>NUCLEOTIDE SEQUENCE</scope>
    <source>
        <strain evidence="6">TFB9207</strain>
    </source>
</reference>
<feature type="compositionally biased region" description="Low complexity" evidence="4">
    <location>
        <begin position="1177"/>
        <end position="1215"/>
    </location>
</feature>
<sequence>MPPSNPDRIPEAGSSSTEATDGKHLVQDVVILDMPQLNKFSIISPSEPATTRPISTPTSSDRPALSSSDSGGDSSDDELSDQERENGDTFDSNHSPSIPRMRPVLQGSSTQPHPRFSRAFSLPLPSQLGHLKHPHRSSLSSLYKPAYSEPVSPQQGPFKELSLELADSVQAVIQTMLQISPAQVLDSAKEQFSACALSVPTPSMSAMFTAMKNLNYIAANMAAFAEEERHPGKASILSSNKNDNFDIGELLQSTGDALSASAAQVGVDLVLFHGDVALRHVWVKGDESGMRYLLSLLITQILTSCQRGDTIELGLFVNRKPSTRRQSSTSSVSSEPFEEDPVRSTALHLEGEGPFQCVIEISHRFSSASTSEGIPRPQPSLSSLNLRRLLTIVGATLSEYKPKYDGSLEVGRSCRLSFALDGGISPHQTPATVTEDDNGSANEPTLDQLSTFVDSLRGKKVHLYASSKGSFAHHLTSYLTAWGMDVSHISAEGGVEGTTEPPSSPTTSPNIESYTPSGIPPKMEPPRQPKSQPASFIFIDDDVDVLKERVQAIKEGQAYPLNLNSRKRPTLAPHHRPRSSPQVARIAGGASSTPVVILHFTSLANFKVTKDAVQSVLNSYRGTLLPLPEIMVIPKPAGPRRFLTLLHTAVTKPVVDPFFSPIATTPSMSYMVGGGSFFSPNQAHNGSPRTPSVHRPSGSRSNSDRSSRSVNTVLENHVNLPPSPLSMQDSSEYFSQTVAKFGETPVKLGDTARSGVILQSPDGQPTGIFFSPRAEKTNMFAGYGMERDRGHLSIVGPRRSISSTEGPPVTFSSLHQVSSAEPTRRPSGGVEVNVQIPSRQNSRSSISPNTDTPEAPQIEHQTPRKASNDLNPRKGMSPASPSDSTQAEPGLSPFRNPRRSKLDAKGLSPVVTGKKGKSPAEGNIVPPISVLIVDDNPINRTILSTFMKRNKIKYDVASNGKEAVEKWKTGEFHLILMDIQMPVMDGIDATRAIRNIERVNSGYIQPSPSIEYEDRLSSRSDDSDSRTSAASPYRSSVIIVALTASSLQSDRIAALAAGCNDFLTKPVSLQWLNNKLIEWGSIKALSMYADMTPEALQTQTDQARNIAERLHAPKGRKTPPSPPAPKSPAVQPAAHTASPPSAPAHSPSPRSGTSSAMWSPGQPSAAISFRTHLGFKSPSQSESPEQPSSQNPSEESLSTPVPSVAVEVSSPVQSPFSEDLTGFISNRQRFDPNASTSTLKQGDIFRLKNREGASSENVRESGSTSSVSRSPSPTTPATPGSPILPASMKDDEMNKLADAEEATDMMLDINVPGGCMEIYSQGGNVRDDPVVVPP</sequence>
<gene>
    <name evidence="6" type="ORF">F5878DRAFT_659310</name>
</gene>
<evidence type="ECO:0000256" key="1">
    <source>
        <dbReference type="ARBA" id="ARBA00022553"/>
    </source>
</evidence>
<feature type="region of interest" description="Disordered" evidence="4">
    <location>
        <begin position="1175"/>
        <end position="1301"/>
    </location>
</feature>
<proteinExistence type="predicted"/>
<feature type="compositionally biased region" description="Basic and acidic residues" evidence="4">
    <location>
        <begin position="1288"/>
        <end position="1298"/>
    </location>
</feature>
<dbReference type="Proteomes" id="UP001163846">
    <property type="component" value="Unassembled WGS sequence"/>
</dbReference>
<feature type="compositionally biased region" description="Basic and acidic residues" evidence="4">
    <location>
        <begin position="1012"/>
        <end position="1025"/>
    </location>
</feature>
<feature type="compositionally biased region" description="Pro residues" evidence="4">
    <location>
        <begin position="518"/>
        <end position="528"/>
    </location>
</feature>
<dbReference type="PANTHER" id="PTHR45339">
    <property type="entry name" value="HYBRID SIGNAL TRANSDUCTION HISTIDINE KINASE J"/>
    <property type="match status" value="1"/>
</dbReference>
<feature type="region of interest" description="Disordered" evidence="4">
    <location>
        <begin position="1112"/>
        <end position="1163"/>
    </location>
</feature>
<evidence type="ECO:0000256" key="2">
    <source>
        <dbReference type="ARBA" id="ARBA00023012"/>
    </source>
</evidence>
<feature type="region of interest" description="Disordered" evidence="4">
    <location>
        <begin position="1010"/>
        <end position="1029"/>
    </location>
</feature>
<dbReference type="InterPro" id="IPR011006">
    <property type="entry name" value="CheY-like_superfamily"/>
</dbReference>
<evidence type="ECO:0000256" key="3">
    <source>
        <dbReference type="PROSITE-ProRule" id="PRU00169"/>
    </source>
</evidence>
<feature type="compositionally biased region" description="Polar residues" evidence="4">
    <location>
        <begin position="680"/>
        <end position="690"/>
    </location>
</feature>
<feature type="domain" description="Response regulatory" evidence="5">
    <location>
        <begin position="929"/>
        <end position="1080"/>
    </location>
</feature>
<dbReference type="CDD" id="cd17546">
    <property type="entry name" value="REC_hyHK_CKI1_RcsC-like"/>
    <property type="match status" value="1"/>
</dbReference>
<dbReference type="Pfam" id="PF00072">
    <property type="entry name" value="Response_reg"/>
    <property type="match status" value="1"/>
</dbReference>
<evidence type="ECO:0000313" key="7">
    <source>
        <dbReference type="Proteomes" id="UP001163846"/>
    </source>
</evidence>
<dbReference type="FunFam" id="3.40.50.2300:FF:000146">
    <property type="entry name" value="Putative two-component response regulator SSK1p"/>
    <property type="match status" value="1"/>
</dbReference>
<dbReference type="Gene3D" id="3.40.50.2300">
    <property type="match status" value="1"/>
</dbReference>
<keyword evidence="2" id="KW-0902">Two-component regulatory system</keyword>
<dbReference type="InterPro" id="IPR001789">
    <property type="entry name" value="Sig_transdc_resp-reg_receiver"/>
</dbReference>
<feature type="compositionally biased region" description="Low complexity" evidence="4">
    <location>
        <begin position="498"/>
        <end position="509"/>
    </location>
</feature>
<dbReference type="SMART" id="SM00448">
    <property type="entry name" value="REC"/>
    <property type="match status" value="1"/>
</dbReference>
<feature type="compositionally biased region" description="Polar residues" evidence="4">
    <location>
        <begin position="800"/>
        <end position="821"/>
    </location>
</feature>
<evidence type="ECO:0000313" key="6">
    <source>
        <dbReference type="EMBL" id="KAJ3840557.1"/>
    </source>
</evidence>
<accession>A0AA38UJC1</accession>
<protein>
    <recommendedName>
        <fullName evidence="5">Response regulatory domain-containing protein</fullName>
    </recommendedName>
</protein>
<feature type="compositionally biased region" description="Low complexity" evidence="4">
    <location>
        <begin position="1127"/>
        <end position="1151"/>
    </location>
</feature>
<feature type="compositionally biased region" description="Basic and acidic residues" evidence="4">
    <location>
        <begin position="1243"/>
        <end position="1259"/>
    </location>
</feature>
<dbReference type="PANTHER" id="PTHR45339:SF1">
    <property type="entry name" value="HYBRID SIGNAL TRANSDUCTION HISTIDINE KINASE J"/>
    <property type="match status" value="1"/>
</dbReference>
<evidence type="ECO:0000259" key="5">
    <source>
        <dbReference type="PROSITE" id="PS50110"/>
    </source>
</evidence>
<feature type="region of interest" description="Disordered" evidence="4">
    <location>
        <begin position="42"/>
        <end position="121"/>
    </location>
</feature>
<evidence type="ECO:0000256" key="4">
    <source>
        <dbReference type="SAM" id="MobiDB-lite"/>
    </source>
</evidence>
<name>A0AA38UJC1_9AGAR</name>
<feature type="region of interest" description="Disordered" evidence="4">
    <location>
        <begin position="1"/>
        <end position="23"/>
    </location>
</feature>
<feature type="compositionally biased region" description="Low complexity" evidence="4">
    <location>
        <begin position="59"/>
        <end position="73"/>
    </location>
</feature>
<feature type="compositionally biased region" description="Polar residues" evidence="4">
    <location>
        <begin position="42"/>
        <end position="58"/>
    </location>
</feature>
<dbReference type="GO" id="GO:0000156">
    <property type="term" value="F:phosphorelay response regulator activity"/>
    <property type="evidence" value="ECO:0007669"/>
    <property type="project" value="UniProtKB-ARBA"/>
</dbReference>
<feature type="region of interest" description="Disordered" evidence="4">
    <location>
        <begin position="492"/>
        <end position="533"/>
    </location>
</feature>
<feature type="compositionally biased region" description="Polar residues" evidence="4">
    <location>
        <begin position="835"/>
        <end position="852"/>
    </location>
</feature>